<organism evidence="1 2">
    <name type="scientific">Borreliella yangtzensis</name>
    <dbReference type="NCBI Taxonomy" id="683292"/>
    <lineage>
        <taxon>Bacteria</taxon>
        <taxon>Pseudomonadati</taxon>
        <taxon>Spirochaetota</taxon>
        <taxon>Spirochaetia</taxon>
        <taxon>Spirochaetales</taxon>
        <taxon>Borreliaceae</taxon>
        <taxon>Borreliella</taxon>
    </lineage>
</organism>
<dbReference type="EMBL" id="JACHFG010000057">
    <property type="protein sequence ID" value="MBB6043733.1"/>
    <property type="molecule type" value="Genomic_DNA"/>
</dbReference>
<dbReference type="Proteomes" id="UP000555838">
    <property type="component" value="Unassembled WGS sequence"/>
</dbReference>
<evidence type="ECO:0000313" key="1">
    <source>
        <dbReference type="EMBL" id="MBB6043733.1"/>
    </source>
</evidence>
<protein>
    <recommendedName>
        <fullName evidence="3">DUF228 domain-containing protein</fullName>
    </recommendedName>
</protein>
<accession>A0ABR6PC64</accession>
<dbReference type="InterPro" id="IPR004239">
    <property type="entry name" value="DUF228"/>
</dbReference>
<evidence type="ECO:0008006" key="3">
    <source>
        <dbReference type="Google" id="ProtNLM"/>
    </source>
</evidence>
<evidence type="ECO:0000313" key="2">
    <source>
        <dbReference type="Proteomes" id="UP000555838"/>
    </source>
</evidence>
<reference evidence="1 2" key="1">
    <citation type="submission" date="2020-08" db="EMBL/GenBank/DDBJ databases">
        <title>Genomic Encyclopedia of Type Strains, Phase IV (KMG-IV): sequencing the most valuable type-strain genomes for metagenomic binning, comparative biology and taxonomic classification.</title>
        <authorList>
            <person name="Goeker M."/>
        </authorList>
    </citation>
    <scope>NUCLEOTIDE SEQUENCE [LARGE SCALE GENOMIC DNA]</scope>
    <source>
        <strain evidence="1 2">DSM 24625</strain>
    </source>
</reference>
<keyword evidence="2" id="KW-1185">Reference proteome</keyword>
<sequence>MAENTAQLVKEYQEKRSKLEKLMKNPQQDSGLLNNSNEFRDKNVEFFASGGTRTSKYDKLENHPFVGYPYKRGVKRVINQEKANEPHYEPYVEAGGGEDLYGICVDIDEFSKTATIIPITNNFEGYLVVKDATPKAKEKLYFNNDGVLEKVSGGNKPIVNAIALSDAKQINGEYYLIKVAVFGNRAKSN</sequence>
<name>A0ABR6PC64_9SPIR</name>
<comment type="caution">
    <text evidence="1">The sequence shown here is derived from an EMBL/GenBank/DDBJ whole genome shotgun (WGS) entry which is preliminary data.</text>
</comment>
<gene>
    <name evidence="1" type="ORF">HNP68_001357</name>
</gene>
<dbReference type="RefSeq" id="WP_183221671.1">
    <property type="nucleotide sequence ID" value="NZ_CP179660.1"/>
</dbReference>
<proteinExistence type="predicted"/>
<dbReference type="Pfam" id="PF02989">
    <property type="entry name" value="DUF228"/>
    <property type="match status" value="1"/>
</dbReference>